<sequence>MAMHHVSFHGEDIERVLYPGNVPIDPCIRELDLSSNHLASFEKSGLTNIVYENSTLNVLELQGNELGRRTLDREPLEEIRKFSQAVGTSNLRTLNITANRLGNEGIAAFFESLFHNGSTLKTLYLSVNTFEDETSCIHAAKSIAAFLSNPSACRSLERLHLNGNQFGWHGVRTIVNAVLGSSRACSIEQGQGTTSELFNQSAPNRSLLILDLFSNGIDSMDTLSSDHNMHAFDWEQSSELTPSNWSENLELQLENNLRDRTACRNAAMRLLCAARIVGCRSRDLPNGNMSNILPILRLPLELRGLILEKIAPELSHVQFTDVLRYASEPSTLGYGLWQVDYPVDVKNDVQMNLPLPHWSWRECFETKSKPRNWYAESMDLHRQSNDLSKRYEPDQLAFWECTGTDHA</sequence>
<reference evidence="2 3" key="1">
    <citation type="submission" date="2023-03" db="EMBL/GenBank/DDBJ databases">
        <title>Mating type loci evolution in Malassezia.</title>
        <authorList>
            <person name="Coelho M.A."/>
        </authorList>
    </citation>
    <scope>NUCLEOTIDE SEQUENCE [LARGE SCALE GENOMIC DNA]</scope>
    <source>
        <strain evidence="2 3">CBS 9725</strain>
    </source>
</reference>
<keyword evidence="3" id="KW-1185">Reference proteome</keyword>
<keyword evidence="1" id="KW-0677">Repeat</keyword>
<dbReference type="PANTHER" id="PTHR24111">
    <property type="entry name" value="LEUCINE-RICH REPEAT-CONTAINING PROTEIN 34"/>
    <property type="match status" value="1"/>
</dbReference>
<dbReference type="InterPro" id="IPR032675">
    <property type="entry name" value="LRR_dom_sf"/>
</dbReference>
<organism evidence="2 3">
    <name type="scientific">Malassezia yamatoensis</name>
    <dbReference type="NCBI Taxonomy" id="253288"/>
    <lineage>
        <taxon>Eukaryota</taxon>
        <taxon>Fungi</taxon>
        <taxon>Dikarya</taxon>
        <taxon>Basidiomycota</taxon>
        <taxon>Ustilaginomycotina</taxon>
        <taxon>Malasseziomycetes</taxon>
        <taxon>Malasseziales</taxon>
        <taxon>Malasseziaceae</taxon>
        <taxon>Malassezia</taxon>
    </lineage>
</organism>
<dbReference type="EMBL" id="CP119944">
    <property type="protein sequence ID" value="WFC99238.1"/>
    <property type="molecule type" value="Genomic_DNA"/>
</dbReference>
<dbReference type="PANTHER" id="PTHR24111:SF0">
    <property type="entry name" value="LEUCINE-RICH REPEAT-CONTAINING PROTEIN"/>
    <property type="match status" value="1"/>
</dbReference>
<dbReference type="AlphaFoldDB" id="A0AAJ6CHW7"/>
<evidence type="ECO:0000256" key="1">
    <source>
        <dbReference type="ARBA" id="ARBA00022737"/>
    </source>
</evidence>
<evidence type="ECO:0000313" key="2">
    <source>
        <dbReference type="EMBL" id="WFC99238.1"/>
    </source>
</evidence>
<evidence type="ECO:0008006" key="4">
    <source>
        <dbReference type="Google" id="ProtNLM"/>
    </source>
</evidence>
<evidence type="ECO:0000313" key="3">
    <source>
        <dbReference type="Proteomes" id="UP001219567"/>
    </source>
</evidence>
<protein>
    <recommendedName>
        <fullName evidence="4">RNI-like protein</fullName>
    </recommendedName>
</protein>
<dbReference type="Gene3D" id="3.80.10.10">
    <property type="entry name" value="Ribonuclease Inhibitor"/>
    <property type="match status" value="1"/>
</dbReference>
<accession>A0AAJ6CHW7</accession>
<proteinExistence type="predicted"/>
<dbReference type="SMART" id="SM00368">
    <property type="entry name" value="LRR_RI"/>
    <property type="match status" value="3"/>
</dbReference>
<dbReference type="Proteomes" id="UP001219567">
    <property type="component" value="Chromosome 2"/>
</dbReference>
<dbReference type="InterPro" id="IPR052201">
    <property type="entry name" value="LRR-containing_regulator"/>
</dbReference>
<dbReference type="SUPFAM" id="SSF52047">
    <property type="entry name" value="RNI-like"/>
    <property type="match status" value="1"/>
</dbReference>
<dbReference type="InterPro" id="IPR001611">
    <property type="entry name" value="Leu-rich_rpt"/>
</dbReference>
<dbReference type="Pfam" id="PF13516">
    <property type="entry name" value="LRR_6"/>
    <property type="match status" value="2"/>
</dbReference>
<name>A0AAJ6CHW7_9BASI</name>
<gene>
    <name evidence="2" type="ORF">MYAM1_001982</name>
</gene>